<keyword evidence="1" id="KW-0472">Membrane</keyword>
<sequence>MYLTKGTLWRTVNLLYGFLVFGYYCTLAAVHGGFFYRPSEREKNELTIARHKLWDLEKQHGDLAHAFFNLRNGLKLHYVTAAPKLSENTNLVILVHGFPDSWAIWLPLLHSDVLRENNRMVAVDLPGYGGSDGLNQYTATEVLEIMTEFLSGMRTLFLPDDDSVTSGGGRVLYVGHDWGCSIGFRLAAEASRLCDHFILLNSFHPQILATNAKRIIQFSSKMLKSAVQRPSESRHVIHTVIHTSLPLLSQLKKSGYIFMLNLPMPFTALFGRLGGYWWIRYVRGLEKGAKPSFQGISVAELMASSLGPSKMEVASATPVGERYPPSVTARLRSGPWPEQIRLYREGLAWGTWEKSLETLGILFNLDDGRRPSSGAGLFEEGPLGSLKAPATIIMGERDLAMEPRIALDGIGDYLFRRSQVIILPKNGHWVPIEDKGGALLEQVIQWAGTSRQEKLSQRVNGLGTGAKITVER</sequence>
<dbReference type="AlphaFoldDB" id="A0A165GI36"/>
<dbReference type="GeneID" id="28901248"/>
<gene>
    <name evidence="3" type="ORF">L228DRAFT_283378</name>
</gene>
<keyword evidence="3" id="KW-0378">Hydrolase</keyword>
<keyword evidence="1" id="KW-0812">Transmembrane</keyword>
<dbReference type="InterPro" id="IPR029058">
    <property type="entry name" value="AB_hydrolase_fold"/>
</dbReference>
<organism evidence="3 4">
    <name type="scientific">Xylona heveae (strain CBS 132557 / TC161)</name>
    <dbReference type="NCBI Taxonomy" id="1328760"/>
    <lineage>
        <taxon>Eukaryota</taxon>
        <taxon>Fungi</taxon>
        <taxon>Dikarya</taxon>
        <taxon>Ascomycota</taxon>
        <taxon>Pezizomycotina</taxon>
        <taxon>Xylonomycetes</taxon>
        <taxon>Xylonales</taxon>
        <taxon>Xylonaceae</taxon>
        <taxon>Xylona</taxon>
    </lineage>
</organism>
<dbReference type="InterPro" id="IPR000073">
    <property type="entry name" value="AB_hydrolase_1"/>
</dbReference>
<dbReference type="EMBL" id="KV407459">
    <property type="protein sequence ID" value="KZF22210.1"/>
    <property type="molecule type" value="Genomic_DNA"/>
</dbReference>
<name>A0A165GI36_XYLHT</name>
<dbReference type="GO" id="GO:0016787">
    <property type="term" value="F:hydrolase activity"/>
    <property type="evidence" value="ECO:0007669"/>
    <property type="project" value="UniProtKB-KW"/>
</dbReference>
<dbReference type="SUPFAM" id="SSF53474">
    <property type="entry name" value="alpha/beta-Hydrolases"/>
    <property type="match status" value="1"/>
</dbReference>
<evidence type="ECO:0000313" key="4">
    <source>
        <dbReference type="Proteomes" id="UP000076632"/>
    </source>
</evidence>
<dbReference type="PANTHER" id="PTHR43329">
    <property type="entry name" value="EPOXIDE HYDROLASE"/>
    <property type="match status" value="1"/>
</dbReference>
<feature type="domain" description="AB hydrolase-1" evidence="2">
    <location>
        <begin position="92"/>
        <end position="433"/>
    </location>
</feature>
<dbReference type="STRING" id="1328760.A0A165GI36"/>
<dbReference type="OrthoDB" id="6431331at2759"/>
<feature type="transmembrane region" description="Helical" evidence="1">
    <location>
        <begin position="14"/>
        <end position="36"/>
    </location>
</feature>
<reference evidence="3 4" key="1">
    <citation type="journal article" date="2016" name="Fungal Biol.">
        <title>The genome of Xylona heveae provides a window into fungal endophytism.</title>
        <authorList>
            <person name="Gazis R."/>
            <person name="Kuo A."/>
            <person name="Riley R."/>
            <person name="LaButti K."/>
            <person name="Lipzen A."/>
            <person name="Lin J."/>
            <person name="Amirebrahimi M."/>
            <person name="Hesse C.N."/>
            <person name="Spatafora J.W."/>
            <person name="Henrissat B."/>
            <person name="Hainaut M."/>
            <person name="Grigoriev I.V."/>
            <person name="Hibbett D.S."/>
        </authorList>
    </citation>
    <scope>NUCLEOTIDE SEQUENCE [LARGE SCALE GENOMIC DNA]</scope>
    <source>
        <strain evidence="3 4">TC161</strain>
    </source>
</reference>
<dbReference type="InParanoid" id="A0A165GI36"/>
<keyword evidence="4" id="KW-1185">Reference proteome</keyword>
<dbReference type="RefSeq" id="XP_018187765.1">
    <property type="nucleotide sequence ID" value="XM_018336111.1"/>
</dbReference>
<protein>
    <submittedName>
        <fullName evidence="3">Putative alpha/beta hydrolase</fullName>
    </submittedName>
</protein>
<accession>A0A165GI36</accession>
<dbReference type="OMA" id="HWTPVER"/>
<keyword evidence="1" id="KW-1133">Transmembrane helix</keyword>
<evidence type="ECO:0000259" key="2">
    <source>
        <dbReference type="Pfam" id="PF12697"/>
    </source>
</evidence>
<evidence type="ECO:0000313" key="3">
    <source>
        <dbReference type="EMBL" id="KZF22210.1"/>
    </source>
</evidence>
<dbReference type="Proteomes" id="UP000076632">
    <property type="component" value="Unassembled WGS sequence"/>
</dbReference>
<dbReference type="Gene3D" id="3.40.50.1820">
    <property type="entry name" value="alpha/beta hydrolase"/>
    <property type="match status" value="1"/>
</dbReference>
<evidence type="ECO:0000256" key="1">
    <source>
        <dbReference type="SAM" id="Phobius"/>
    </source>
</evidence>
<proteinExistence type="predicted"/>
<dbReference type="Pfam" id="PF12697">
    <property type="entry name" value="Abhydrolase_6"/>
    <property type="match status" value="1"/>
</dbReference>